<sequence length="131" mass="15570">MIKFKITVIEVKSTIKITGNKVQFQQKSILKETWWLMSSSFPNLNWARLRTYDDLSAEILDCDGSKYTFSNEEEARYFLMEDEFTQFESLDREDEQEIGISLSLVDIPKGKNERELIEKMYVKQTEIRNEH</sequence>
<evidence type="ECO:0000313" key="1">
    <source>
        <dbReference type="EMBL" id="MBD2733283.1"/>
    </source>
</evidence>
<accession>A0ABR8K4H4</accession>
<dbReference type="RefSeq" id="WP_190954033.1">
    <property type="nucleotide sequence ID" value="NZ_JACJTU010000003.1"/>
</dbReference>
<evidence type="ECO:0000313" key="2">
    <source>
        <dbReference type="Proteomes" id="UP000637383"/>
    </source>
</evidence>
<dbReference type="EMBL" id="JACJTU010000003">
    <property type="protein sequence ID" value="MBD2733283.1"/>
    <property type="molecule type" value="Genomic_DNA"/>
</dbReference>
<name>A0ABR8K4H4_9NOSO</name>
<dbReference type="Proteomes" id="UP000637383">
    <property type="component" value="Unassembled WGS sequence"/>
</dbReference>
<comment type="caution">
    <text evidence="1">The sequence shown here is derived from an EMBL/GenBank/DDBJ whole genome shotgun (WGS) entry which is preliminary data.</text>
</comment>
<reference evidence="1 2" key="1">
    <citation type="journal article" date="2020" name="ISME J.">
        <title>Comparative genomics reveals insights into cyanobacterial evolution and habitat adaptation.</title>
        <authorList>
            <person name="Chen M.Y."/>
            <person name="Teng W.K."/>
            <person name="Zhao L."/>
            <person name="Hu C.X."/>
            <person name="Zhou Y.K."/>
            <person name="Han B.P."/>
            <person name="Song L.R."/>
            <person name="Shu W.S."/>
        </authorList>
    </citation>
    <scope>NUCLEOTIDE SEQUENCE [LARGE SCALE GENOMIC DNA]</scope>
    <source>
        <strain evidence="1 2">FACHB-159</strain>
    </source>
</reference>
<keyword evidence="2" id="KW-1185">Reference proteome</keyword>
<protein>
    <submittedName>
        <fullName evidence="1">Uncharacterized protein</fullName>
    </submittedName>
</protein>
<gene>
    <name evidence="1" type="ORF">H6H03_05055</name>
</gene>
<proteinExistence type="predicted"/>
<organism evidence="1 2">
    <name type="scientific">Nostoc paludosum FACHB-159</name>
    <dbReference type="NCBI Taxonomy" id="2692908"/>
    <lineage>
        <taxon>Bacteria</taxon>
        <taxon>Bacillati</taxon>
        <taxon>Cyanobacteriota</taxon>
        <taxon>Cyanophyceae</taxon>
        <taxon>Nostocales</taxon>
        <taxon>Nostocaceae</taxon>
        <taxon>Nostoc</taxon>
    </lineage>
</organism>